<dbReference type="EMBL" id="OU892278">
    <property type="protein sequence ID" value="CAG9765220.1"/>
    <property type="molecule type" value="Genomic_DNA"/>
</dbReference>
<proteinExistence type="predicted"/>
<keyword evidence="2" id="KW-1185">Reference proteome</keyword>
<protein>
    <submittedName>
        <fullName evidence="1">Uncharacterized protein</fullName>
    </submittedName>
</protein>
<dbReference type="Proteomes" id="UP001152799">
    <property type="component" value="Chromosome 2"/>
</dbReference>
<accession>A0A9N9QML5</accession>
<organism evidence="1 2">
    <name type="scientific">Ceutorhynchus assimilis</name>
    <name type="common">cabbage seed weevil</name>
    <dbReference type="NCBI Taxonomy" id="467358"/>
    <lineage>
        <taxon>Eukaryota</taxon>
        <taxon>Metazoa</taxon>
        <taxon>Ecdysozoa</taxon>
        <taxon>Arthropoda</taxon>
        <taxon>Hexapoda</taxon>
        <taxon>Insecta</taxon>
        <taxon>Pterygota</taxon>
        <taxon>Neoptera</taxon>
        <taxon>Endopterygota</taxon>
        <taxon>Coleoptera</taxon>
        <taxon>Polyphaga</taxon>
        <taxon>Cucujiformia</taxon>
        <taxon>Curculionidae</taxon>
        <taxon>Ceutorhynchinae</taxon>
        <taxon>Ceutorhynchus</taxon>
    </lineage>
</organism>
<sequence length="329" mass="37159">MEKCSNIKIAELQKFIEELQEQLDSYAEGGPKLGPCTSNTITPKASKPLSDTNRQKNSLHKLLILTDEHGRNIDRNIRKHLDSAAVKIEALIKPGAQYSSVLTGLECCIKGYSRHDCVVIVAGSNDFLNNKRPKFSHIHEIIKKCTQTNFIFLACPTLRKNRNNDYIHHFNNNLEKVIGAFNRISESSFDYININTDGGFRVRNWLIGRMIAESIQLNTLHTELNNSILSVNNRSFHTQAATLATDRSPQAFNYTRHLNDKDITSHSISLFEELNDTLVSSVASNNGINNQSQNHEKGVKTRICGKPTPFSENQSLISQNREIEFAFVF</sequence>
<dbReference type="AlphaFoldDB" id="A0A9N9QML5"/>
<gene>
    <name evidence="1" type="ORF">CEUTPL_LOCUS5835</name>
</gene>
<name>A0A9N9QML5_9CUCU</name>
<evidence type="ECO:0000313" key="1">
    <source>
        <dbReference type="EMBL" id="CAG9765220.1"/>
    </source>
</evidence>
<dbReference type="SUPFAM" id="SSF52266">
    <property type="entry name" value="SGNH hydrolase"/>
    <property type="match status" value="1"/>
</dbReference>
<dbReference type="OrthoDB" id="6783232at2759"/>
<evidence type="ECO:0000313" key="2">
    <source>
        <dbReference type="Proteomes" id="UP001152799"/>
    </source>
</evidence>
<reference evidence="1" key="1">
    <citation type="submission" date="2022-01" db="EMBL/GenBank/DDBJ databases">
        <authorList>
            <person name="King R."/>
        </authorList>
    </citation>
    <scope>NUCLEOTIDE SEQUENCE</scope>
</reference>